<dbReference type="Pfam" id="PF14340">
    <property type="entry name" value="DUF4395"/>
    <property type="match status" value="2"/>
</dbReference>
<comment type="caution">
    <text evidence="2">The sequence shown here is derived from an EMBL/GenBank/DDBJ whole genome shotgun (WGS) entry which is preliminary data.</text>
</comment>
<evidence type="ECO:0000259" key="1">
    <source>
        <dbReference type="Pfam" id="PF14340"/>
    </source>
</evidence>
<protein>
    <recommendedName>
        <fullName evidence="1">DUF4395 domain-containing protein</fullName>
    </recommendedName>
</protein>
<feature type="domain" description="DUF4395" evidence="1">
    <location>
        <begin position="152"/>
        <end position="184"/>
    </location>
</feature>
<dbReference type="AlphaFoldDB" id="K2BVR1"/>
<accession>K2BVR1</accession>
<sequence>MYGNFVKNFSRPTDSYGFVDENEIRIATWITLVLWLTTFFLVLLKAEYTIALYIIIPIWLDFILKVFISPRWSIFWSFVRLFLDKENALWVGAVQKRFAWGIGLFISTFVLYCLIILSGQFFDVSSPEVIKVLELTQLNIASWAIIVAPITPPVIFCVICLVFMWSESVVWYCVGCSIYKWLVKKRWMKEYENQNCVNWICEVK</sequence>
<dbReference type="InterPro" id="IPR025508">
    <property type="entry name" value="DUF4395"/>
</dbReference>
<gene>
    <name evidence="2" type="ORF">ACD_49C00050G0009</name>
</gene>
<dbReference type="EMBL" id="AMFJ01021636">
    <property type="protein sequence ID" value="EKD66339.1"/>
    <property type="molecule type" value="Genomic_DNA"/>
</dbReference>
<name>K2BVR1_9BACT</name>
<evidence type="ECO:0000313" key="2">
    <source>
        <dbReference type="EMBL" id="EKD66339.1"/>
    </source>
</evidence>
<reference evidence="2" key="1">
    <citation type="journal article" date="2012" name="Science">
        <title>Fermentation, hydrogen, and sulfur metabolism in multiple uncultivated bacterial phyla.</title>
        <authorList>
            <person name="Wrighton K.C."/>
            <person name="Thomas B.C."/>
            <person name="Sharon I."/>
            <person name="Miller C.S."/>
            <person name="Castelle C.J."/>
            <person name="VerBerkmoes N.C."/>
            <person name="Wilkins M.J."/>
            <person name="Hettich R.L."/>
            <person name="Lipton M.S."/>
            <person name="Williams K.H."/>
            <person name="Long P.E."/>
            <person name="Banfield J.F."/>
        </authorList>
    </citation>
    <scope>NUCLEOTIDE SEQUENCE [LARGE SCALE GENOMIC DNA]</scope>
</reference>
<proteinExistence type="predicted"/>
<organism evidence="2">
    <name type="scientific">uncultured bacterium</name>
    <name type="common">gcode 4</name>
    <dbReference type="NCBI Taxonomy" id="1234023"/>
    <lineage>
        <taxon>Bacteria</taxon>
        <taxon>environmental samples</taxon>
    </lineage>
</organism>
<feature type="domain" description="DUF4395" evidence="1">
    <location>
        <begin position="19"/>
        <end position="115"/>
    </location>
</feature>